<reference evidence="3 4" key="1">
    <citation type="journal article" date="2013" name="Genome Biol.">
        <title>Genome of Acanthamoeba castellanii highlights extensive lateral gene transfer and early evolution of tyrosine kinase signaling.</title>
        <authorList>
            <person name="Clarke M."/>
            <person name="Lohan A.J."/>
            <person name="Liu B."/>
            <person name="Lagkouvardos I."/>
            <person name="Roy S."/>
            <person name="Zafar N."/>
            <person name="Bertelli C."/>
            <person name="Schilde C."/>
            <person name="Kianianmomeni A."/>
            <person name="Burglin T.R."/>
            <person name="Frech C."/>
            <person name="Turcotte B."/>
            <person name="Kopec K.O."/>
            <person name="Synnott J.M."/>
            <person name="Choo C."/>
            <person name="Paponov I."/>
            <person name="Finkler A."/>
            <person name="Soon Heng Tan C."/>
            <person name="Hutchins A.P."/>
            <person name="Weinmeier T."/>
            <person name="Rattei T."/>
            <person name="Chu J.S."/>
            <person name="Gimenez G."/>
            <person name="Irimia M."/>
            <person name="Rigden D.J."/>
            <person name="Fitzpatrick D.A."/>
            <person name="Lorenzo-Morales J."/>
            <person name="Bateman A."/>
            <person name="Chiu C.H."/>
            <person name="Tang P."/>
            <person name="Hegemann P."/>
            <person name="Fromm H."/>
            <person name="Raoult D."/>
            <person name="Greub G."/>
            <person name="Miranda-Saavedra D."/>
            <person name="Chen N."/>
            <person name="Nash P."/>
            <person name="Ginger M.L."/>
            <person name="Horn M."/>
            <person name="Schaap P."/>
            <person name="Caler L."/>
            <person name="Loftus B."/>
        </authorList>
    </citation>
    <scope>NUCLEOTIDE SEQUENCE [LARGE SCALE GENOMIC DNA]</scope>
    <source>
        <strain evidence="3 4">Neff</strain>
    </source>
</reference>
<gene>
    <name evidence="3" type="ORF">ACA1_054990</name>
</gene>
<evidence type="ECO:0000256" key="1">
    <source>
        <dbReference type="ARBA" id="ARBA00022441"/>
    </source>
</evidence>
<evidence type="ECO:0000313" key="3">
    <source>
        <dbReference type="EMBL" id="ELR20753.1"/>
    </source>
</evidence>
<organism evidence="3 4">
    <name type="scientific">Acanthamoeba castellanii (strain ATCC 30010 / Neff)</name>
    <dbReference type="NCBI Taxonomy" id="1257118"/>
    <lineage>
        <taxon>Eukaryota</taxon>
        <taxon>Amoebozoa</taxon>
        <taxon>Discosea</taxon>
        <taxon>Longamoebia</taxon>
        <taxon>Centramoebida</taxon>
        <taxon>Acanthamoebidae</taxon>
        <taxon>Acanthamoeba</taxon>
    </lineage>
</organism>
<dbReference type="KEGG" id="acan:ACA1_054990"/>
<protein>
    <submittedName>
        <fullName evidence="3">Uncharacterized protein</fullName>
    </submittedName>
</protein>
<dbReference type="PANTHER" id="PTHR46093:SF18">
    <property type="entry name" value="FIBRONECTIN TYPE-III DOMAIN-CONTAINING PROTEIN"/>
    <property type="match status" value="1"/>
</dbReference>
<keyword evidence="1" id="KW-0880">Kelch repeat</keyword>
<dbReference type="GeneID" id="14921623"/>
<proteinExistence type="predicted"/>
<keyword evidence="4" id="KW-1185">Reference proteome</keyword>
<dbReference type="EMBL" id="KB007909">
    <property type="protein sequence ID" value="ELR20753.1"/>
    <property type="molecule type" value="Genomic_DNA"/>
</dbReference>
<dbReference type="InterPro" id="IPR015915">
    <property type="entry name" value="Kelch-typ_b-propeller"/>
</dbReference>
<dbReference type="InterPro" id="IPR011043">
    <property type="entry name" value="Gal_Oxase/kelch_b-propeller"/>
</dbReference>
<evidence type="ECO:0000313" key="4">
    <source>
        <dbReference type="Proteomes" id="UP000011083"/>
    </source>
</evidence>
<dbReference type="Pfam" id="PF01344">
    <property type="entry name" value="Kelch_1"/>
    <property type="match status" value="1"/>
</dbReference>
<dbReference type="InterPro" id="IPR006652">
    <property type="entry name" value="Kelch_1"/>
</dbReference>
<evidence type="ECO:0000256" key="2">
    <source>
        <dbReference type="ARBA" id="ARBA00022737"/>
    </source>
</evidence>
<dbReference type="Gene3D" id="2.120.10.80">
    <property type="entry name" value="Kelch-type beta propeller"/>
    <property type="match status" value="1"/>
</dbReference>
<dbReference type="RefSeq" id="XP_004344156.1">
    <property type="nucleotide sequence ID" value="XM_004344106.1"/>
</dbReference>
<dbReference type="PANTHER" id="PTHR46093">
    <property type="entry name" value="ACYL-COA-BINDING DOMAIN-CONTAINING PROTEIN 5"/>
    <property type="match status" value="1"/>
</dbReference>
<dbReference type="SUPFAM" id="SSF50965">
    <property type="entry name" value="Galactose oxidase, central domain"/>
    <property type="match status" value="2"/>
</dbReference>
<name>L8H7P2_ACACF</name>
<dbReference type="VEuPathDB" id="AmoebaDB:ACA1_054990"/>
<accession>L8H7P2</accession>
<sequence length="347" mass="37902">MTYAPSSGLIFLFGGYDQFYMNDLWTLSLGRTDFPSLTDITIKAVKKQHGAKTDELPIPEDLKHRLRYADIGKQMEWREECLGAAHATQNPSLPLRTTAGICVVDRALYMFGGSQGSPDNSDIYKYDLGEGAARQWSKLEVSGATPKPSNYSKLAVWGTHIVAINDENMKDTPQDTDSFHIFDTKWRGYKCSAALQAFENVSVGIAFGHLCFVSPDATKLFYMALDDLAATTERPAGSERLEWKALDLERGDPAMNPTVTCWAGPYLFGASDDRLGVLVIDLAKGSGRWQPITLVGEPLKIADSGATMCGSPSRLVVFGGYSANTGYSQATTVLDVTDLEVAQVINL</sequence>
<dbReference type="Proteomes" id="UP000011083">
    <property type="component" value="Unassembled WGS sequence"/>
</dbReference>
<keyword evidence="2" id="KW-0677">Repeat</keyword>
<dbReference type="AlphaFoldDB" id="L8H7P2"/>